<reference evidence="1" key="1">
    <citation type="submission" date="2020-05" db="EMBL/GenBank/DDBJ databases">
        <title>Mycena genomes resolve the evolution of fungal bioluminescence.</title>
        <authorList>
            <person name="Tsai I.J."/>
        </authorList>
    </citation>
    <scope>NUCLEOTIDE SEQUENCE</scope>
    <source>
        <strain evidence="1">160909Yilan</strain>
    </source>
</reference>
<gene>
    <name evidence="1" type="ORF">MSAN_02447300</name>
</gene>
<organism evidence="1 2">
    <name type="scientific">Mycena sanguinolenta</name>
    <dbReference type="NCBI Taxonomy" id="230812"/>
    <lineage>
        <taxon>Eukaryota</taxon>
        <taxon>Fungi</taxon>
        <taxon>Dikarya</taxon>
        <taxon>Basidiomycota</taxon>
        <taxon>Agaricomycotina</taxon>
        <taxon>Agaricomycetes</taxon>
        <taxon>Agaricomycetidae</taxon>
        <taxon>Agaricales</taxon>
        <taxon>Marasmiineae</taxon>
        <taxon>Mycenaceae</taxon>
        <taxon>Mycena</taxon>
    </lineage>
</organism>
<dbReference type="Proteomes" id="UP000623467">
    <property type="component" value="Unassembled WGS sequence"/>
</dbReference>
<sequence length="123" mass="13605">MPFFLSPHPPSTGSVRCVLSFPSRKHGMHLEDVHLLCTISLLLLSPVNTPRLRSMVISHLQARRIGTKIKPRHWLVTSAPSETPEQRCCLPLTRTAAIAPVCASVPPLPFMRVPFARALLAII</sequence>
<protein>
    <submittedName>
        <fullName evidence="1">Uncharacterized protein</fullName>
    </submittedName>
</protein>
<accession>A0A8H7CBC7</accession>
<dbReference type="EMBL" id="JACAZH010000063">
    <property type="protein sequence ID" value="KAF7330716.1"/>
    <property type="molecule type" value="Genomic_DNA"/>
</dbReference>
<comment type="caution">
    <text evidence="1">The sequence shown here is derived from an EMBL/GenBank/DDBJ whole genome shotgun (WGS) entry which is preliminary data.</text>
</comment>
<dbReference type="AlphaFoldDB" id="A0A8H7CBC7"/>
<evidence type="ECO:0000313" key="2">
    <source>
        <dbReference type="Proteomes" id="UP000623467"/>
    </source>
</evidence>
<evidence type="ECO:0000313" key="1">
    <source>
        <dbReference type="EMBL" id="KAF7330716.1"/>
    </source>
</evidence>
<proteinExistence type="predicted"/>
<keyword evidence="2" id="KW-1185">Reference proteome</keyword>
<name>A0A8H7CBC7_9AGAR</name>